<evidence type="ECO:0000313" key="3">
    <source>
        <dbReference type="Proteomes" id="UP000623958"/>
    </source>
</evidence>
<protein>
    <submittedName>
        <fullName evidence="2">Uncharacterized protein</fullName>
    </submittedName>
</protein>
<dbReference type="Proteomes" id="UP000623958">
    <property type="component" value="Unassembled WGS sequence"/>
</dbReference>
<evidence type="ECO:0000256" key="1">
    <source>
        <dbReference type="SAM" id="Phobius"/>
    </source>
</evidence>
<keyword evidence="1" id="KW-0472">Membrane</keyword>
<evidence type="ECO:0000313" key="2">
    <source>
        <dbReference type="EMBL" id="GHH54168.1"/>
    </source>
</evidence>
<gene>
    <name evidence="2" type="ORF">GCM10009090_20560</name>
</gene>
<proteinExistence type="predicted"/>
<comment type="caution">
    <text evidence="2">The sequence shown here is derived from an EMBL/GenBank/DDBJ whole genome shotgun (WGS) entry which is preliminary data.</text>
</comment>
<reference evidence="2" key="1">
    <citation type="journal article" date="2014" name="Int. J. Syst. Evol. Microbiol.">
        <title>Complete genome sequence of Corynebacterium casei LMG S-19264T (=DSM 44701T), isolated from a smear-ripened cheese.</title>
        <authorList>
            <consortium name="US DOE Joint Genome Institute (JGI-PGF)"/>
            <person name="Walter F."/>
            <person name="Albersmeier A."/>
            <person name="Kalinowski J."/>
            <person name="Ruckert C."/>
        </authorList>
    </citation>
    <scope>NUCLEOTIDE SEQUENCE</scope>
    <source>
        <strain evidence="2">JCM 13306</strain>
    </source>
</reference>
<name>A0A919F819_9XANT</name>
<feature type="transmembrane region" description="Helical" evidence="1">
    <location>
        <begin position="6"/>
        <end position="29"/>
    </location>
</feature>
<sequence length="216" mass="24397">MRIYVSTAFMLLSIAIAAVLLVVFAPVLLRITRASLRLILLKAYNRHHADPTTTVARPPVPLPPQLHPEMLIGQRRREIEKTLGRPNHTLRLQEGGRYNGIVAATWDFVDPRLGGYFRDGICIEAQIDPNWHRRPTNADALIARFQPPAQFLGKSLEDIERIAGTCHDGGSFDFGVEAWDWRAGDVHVRAWFRENACTAILIYRDGLEIDGTDRSH</sequence>
<keyword evidence="3" id="KW-1185">Reference proteome</keyword>
<dbReference type="AlphaFoldDB" id="A0A919F819"/>
<dbReference type="EMBL" id="BNBA01000014">
    <property type="protein sequence ID" value="GHH54168.1"/>
    <property type="molecule type" value="Genomic_DNA"/>
</dbReference>
<keyword evidence="1" id="KW-0812">Transmembrane</keyword>
<organism evidence="2 3">
    <name type="scientific">Xanthomonas boreopolis</name>
    <dbReference type="NCBI Taxonomy" id="86183"/>
    <lineage>
        <taxon>Bacteria</taxon>
        <taxon>Pseudomonadati</taxon>
        <taxon>Pseudomonadota</taxon>
        <taxon>Gammaproteobacteria</taxon>
        <taxon>Lysobacterales</taxon>
        <taxon>Lysobacteraceae</taxon>
        <taxon>Xanthomonas</taxon>
    </lineage>
</organism>
<accession>A0A919F819</accession>
<keyword evidence="1" id="KW-1133">Transmembrane helix</keyword>
<reference evidence="2" key="2">
    <citation type="submission" date="2020-09" db="EMBL/GenBank/DDBJ databases">
        <authorList>
            <person name="Sun Q."/>
            <person name="Ohkuma M."/>
        </authorList>
    </citation>
    <scope>NUCLEOTIDE SEQUENCE</scope>
    <source>
        <strain evidence="2">JCM 13306</strain>
    </source>
</reference>